<keyword evidence="3" id="KW-1185">Reference proteome</keyword>
<dbReference type="Proteomes" id="UP000059188">
    <property type="component" value="Unassembled WGS sequence"/>
</dbReference>
<protein>
    <submittedName>
        <fullName evidence="2">Uncharacterized protein</fullName>
    </submittedName>
</protein>
<proteinExistence type="predicted"/>
<organism evidence="2 3">
    <name type="scientific">Thanatephorus cucumeris (strain AG1-IB / isolate 7/3/14)</name>
    <name type="common">Lettuce bottom rot fungus</name>
    <name type="synonym">Rhizoctonia solani</name>
    <dbReference type="NCBI Taxonomy" id="1108050"/>
    <lineage>
        <taxon>Eukaryota</taxon>
        <taxon>Fungi</taxon>
        <taxon>Dikarya</taxon>
        <taxon>Basidiomycota</taxon>
        <taxon>Agaricomycotina</taxon>
        <taxon>Agaricomycetes</taxon>
        <taxon>Cantharellales</taxon>
        <taxon>Ceratobasidiaceae</taxon>
        <taxon>Rhizoctonia</taxon>
        <taxon>Rhizoctonia solani AG-1</taxon>
    </lineage>
</organism>
<evidence type="ECO:0000313" key="2">
    <source>
        <dbReference type="EMBL" id="CEL63979.1"/>
    </source>
</evidence>
<evidence type="ECO:0000313" key="3">
    <source>
        <dbReference type="Proteomes" id="UP000059188"/>
    </source>
</evidence>
<gene>
    <name evidence="2" type="ORF">RSOLAG1IB_10962</name>
</gene>
<name>A0A0B7G4E0_THACB</name>
<reference evidence="2 3" key="1">
    <citation type="submission" date="2014-11" db="EMBL/GenBank/DDBJ databases">
        <authorList>
            <person name="Wibberg Daniel"/>
        </authorList>
    </citation>
    <scope>NUCLEOTIDE SEQUENCE [LARGE SCALE GENOMIC DNA]</scope>
    <source>
        <strain evidence="2">Rhizoctonia solani AG1-IB 7/3/14</strain>
    </source>
</reference>
<dbReference type="AlphaFoldDB" id="A0A0B7G4E0"/>
<feature type="signal peptide" evidence="1">
    <location>
        <begin position="1"/>
        <end position="21"/>
    </location>
</feature>
<evidence type="ECO:0000256" key="1">
    <source>
        <dbReference type="SAM" id="SignalP"/>
    </source>
</evidence>
<accession>A0A0B7G4E0</accession>
<dbReference type="EMBL" id="LN679191">
    <property type="protein sequence ID" value="CEL63979.1"/>
    <property type="molecule type" value="Genomic_DNA"/>
</dbReference>
<sequence length="102" mass="12132">MRKELVYLFRWFWNLFVWVWSRKDQIRSLQIEVLDCMSCFFSDETIRDRVPVNVSSRLVSPQSHSAVVYVQTLCEKQVDVWHSLYGSGTSNREAHSRVDCKD</sequence>
<keyword evidence="1" id="KW-0732">Signal</keyword>
<feature type="chain" id="PRO_5002131166" evidence="1">
    <location>
        <begin position="22"/>
        <end position="102"/>
    </location>
</feature>